<dbReference type="EMBL" id="JACHXK010000020">
    <property type="protein sequence ID" value="MBB3113651.1"/>
    <property type="molecule type" value="Genomic_DNA"/>
</dbReference>
<feature type="domain" description="PKD/Chitinase" evidence="1">
    <location>
        <begin position="1638"/>
        <end position="1732"/>
    </location>
</feature>
<dbReference type="Proteomes" id="UP000570361">
    <property type="component" value="Unassembled WGS sequence"/>
</dbReference>
<reference evidence="2 3" key="1">
    <citation type="submission" date="2020-08" db="EMBL/GenBank/DDBJ databases">
        <title>Genomic Encyclopedia of Type Strains, Phase III (KMG-III): the genomes of soil and plant-associated and newly described type strains.</title>
        <authorList>
            <person name="Whitman W."/>
        </authorList>
    </citation>
    <scope>NUCLEOTIDE SEQUENCE [LARGE SCALE GENOMIC DNA]</scope>
    <source>
        <strain evidence="2 3">CECT 5862</strain>
    </source>
</reference>
<keyword evidence="3" id="KW-1185">Reference proteome</keyword>
<dbReference type="SMART" id="SM00089">
    <property type="entry name" value="PKD"/>
    <property type="match status" value="2"/>
</dbReference>
<evidence type="ECO:0000313" key="2">
    <source>
        <dbReference type="EMBL" id="MBB3113651.1"/>
    </source>
</evidence>
<evidence type="ECO:0000313" key="3">
    <source>
        <dbReference type="Proteomes" id="UP000570361"/>
    </source>
</evidence>
<dbReference type="RefSeq" id="WP_183603720.1">
    <property type="nucleotide sequence ID" value="NZ_JACHXK010000020.1"/>
</dbReference>
<dbReference type="InterPro" id="IPR022409">
    <property type="entry name" value="PKD/Chitinase_dom"/>
</dbReference>
<dbReference type="InterPro" id="IPR013783">
    <property type="entry name" value="Ig-like_fold"/>
</dbReference>
<comment type="caution">
    <text evidence="2">The sequence shown here is derived from an EMBL/GenBank/DDBJ whole genome shotgun (WGS) entry which is preliminary data.</text>
</comment>
<name>A0A7W5FQN8_9BACL</name>
<protein>
    <recommendedName>
        <fullName evidence="1">PKD/Chitinase domain-containing protein</fullName>
    </recommendedName>
</protein>
<dbReference type="SUPFAM" id="SSF49265">
    <property type="entry name" value="Fibronectin type III"/>
    <property type="match status" value="1"/>
</dbReference>
<organism evidence="2 3">
    <name type="scientific">Paenibacillus phyllosphaerae</name>
    <dbReference type="NCBI Taxonomy" id="274593"/>
    <lineage>
        <taxon>Bacteria</taxon>
        <taxon>Bacillati</taxon>
        <taxon>Bacillota</taxon>
        <taxon>Bacilli</taxon>
        <taxon>Bacillales</taxon>
        <taxon>Paenibacillaceae</taxon>
        <taxon>Paenibacillus</taxon>
    </lineage>
</organism>
<dbReference type="Pfam" id="PF25788">
    <property type="entry name" value="Ig_Rha78A_N"/>
    <property type="match status" value="1"/>
</dbReference>
<dbReference type="InterPro" id="IPR035986">
    <property type="entry name" value="PKD_dom_sf"/>
</dbReference>
<dbReference type="Gene3D" id="2.60.120.560">
    <property type="entry name" value="Exo-inulinase, domain 1"/>
    <property type="match status" value="1"/>
</dbReference>
<dbReference type="SUPFAM" id="SSF49299">
    <property type="entry name" value="PKD domain"/>
    <property type="match status" value="1"/>
</dbReference>
<gene>
    <name evidence="2" type="ORF">FHS18_005764</name>
</gene>
<dbReference type="CDD" id="cd00146">
    <property type="entry name" value="PKD"/>
    <property type="match status" value="1"/>
</dbReference>
<proteinExistence type="predicted"/>
<feature type="domain" description="PKD/Chitinase" evidence="1">
    <location>
        <begin position="332"/>
        <end position="432"/>
    </location>
</feature>
<sequence>MQRVDSPPASFTYKGEFDKYYVNLYYEKKAEGVIHVKHFTKDGASLASVFPDKDIPLNKGDEVPLEHPENSAYGYLGYKKTTTGVEPSKSPPYTEGDFGDLKYNGEFTEMYMYYFYDIQSDGKIHVRHMVRAGPSGSYVQKDQSIIPVTPLSSTARTQSVSADAKYGSIEGYSLSYSGYSDTVTSGSSASVSLKTPSPQEAYVTFFYQGSASSAITGDFEILPGKITYRDSFTLRPKNIVVTGCIYQYHYFRITKDGFTAATDKVYGATKDLIVTESNYPYSLGVGTNDVTMVVVADCGQSDPIGPKPLEVLGPANNSPPEFQIGFVDPSVRTLPVYEVVVGTKMDLVYITDLSVPTPTDPDGDDYYFDGFDFTNGSEWIQSIPTKYASREYTDGYHGITMDELGLHRVTAKMHDEWGASTTATTYISVVPPNPIAVIDGPTEVVEGRPLAAAFSADRSYSPMRRKIDHTRDEWTNKLDVYTTPGTEIITLHVYDSAGLKSVDPDRHTLTVKPDLPPVPALNFASPTIRGATLTFQERSYSPDNDQLVTKNIWYQYDQDNDGNYEEEKKLPVSLNGDRNFTFSANKVGKYRFSIYLKEDWGRDAEKTWILNVVNDSPTVNFEVSSESKEPTIIPSVPLSPTAIVQGSAWTNSDLAGSKAKRWSVNPITGALAHNTSGASESLSDKLGPVQTDLKVSHLDLYTNQAPTYLDDGLVYTYYQAAATSSSTSSYDISLLGTAGTYGSTNQRSGEYFDLYDRHTKTAYVHRVVSNVTKYYSYTQQQFATTGSTPKEVAALPLGPAYGLLSTAYGAFAPSVTGSGTSATYWITPLSWAFGTAEGNKLQVSAEAYDVMRLGKQDSNFNRHYYNSPTYTYYKFNPVSNTLTTMKSKLQPNNLSAYHPYMDGKYLITESQFNYPVGMAAFNTDTGERTDYLEDVVGSVYVHDIILTGAGKAAYTLTDEGRFKLLWQTTDGYEKVTDLDSEGYFYVTEAKKLYRVQSRTGNRNFVYDLTDIWEDNYRTSETNVNQYRRKFYLDLDGAITMFQYYNRSDNGKMSGREAYFLASPRNSSAINHIDQQQLLGNLPLQNAQYTFKVRLNDFPFSTDDRYVGFGFHAADSRNLYRLELNLNGLRLMKVENGIRSVIAKTDYPIERRTLYPIRIQVLDGRIRAYINNVPVMDVVDGTFDKGFFGPYSELPTTEFMSMSYSDLTPISSTSKLQGIAIAGDEMIYSVTTEDPENDPMVTAYTKWRYDHLAQKFLDAGDGKSGISAHDGKTFTTPLNMLDKVGSYQISYTVKDEPNLIYPYPASDFEEYRKSSNQVIRQLIVHRRPVADYDIGFDTDNTVKWTDRSHDPDRYLSAAIYSTEATGINYLTTKGILQKKFYYITPSGLTVNQKLVVPEEIGEYTVGMAVKDEYDAWSAWVEKKITVASIPQPDEPPTAGFTLSTLTTYRGVNVTIASTASDKEDGARDKLPHQYYIRGLNPASYETLQSAVRTSWTKAFSSLGTFQIRQMVEDSKGQTAEAVRTIEIVNRAPAAQVTLPSSIDQTKPDKLTELRPAFRWFYADNDNDAMTKYQVRVYLYGGTIQQDSGIVSGASLTWTPEADLPEKINMFVRVRAYDGYDWSEWSDAKFFYIETNETPTADFDWSPKPVYEGDTIVITPAVADPDLDALSLQYVLTDPSGDKSTRSSTLTAPYGTSGPSWQLVKTGTYTVSLTVSDGKSDPVTVTKTIQVLPLQITGQVQHTAQWDEKRKQYNQSATGTNDSPRSAGTFWAGEKFMLQAQTTSTSTETKAERVEVAMGSYRAELTANSAKTAWSGELWDEAFASLEAGPVTFVFTAYYTNGTVKTASITITIAGNTGQTYGVHRQQ</sequence>
<evidence type="ECO:0000259" key="1">
    <source>
        <dbReference type="SMART" id="SM00089"/>
    </source>
</evidence>
<accession>A0A7W5FQN8</accession>
<dbReference type="InterPro" id="IPR036116">
    <property type="entry name" value="FN3_sf"/>
</dbReference>
<dbReference type="Gene3D" id="2.60.40.10">
    <property type="entry name" value="Immunoglobulins"/>
    <property type="match status" value="1"/>
</dbReference>